<keyword evidence="5" id="KW-0808">Transferase</keyword>
<evidence type="ECO:0000256" key="10">
    <source>
        <dbReference type="ARBA" id="ARBA00029409"/>
    </source>
</evidence>
<proteinExistence type="inferred from homology"/>
<name>A0A450V6K9_9GAMM</name>
<dbReference type="PANTHER" id="PTHR43071:SF1">
    <property type="entry name" value="2-AMINO-4-HYDROXY-6-HYDROXYMETHYLDIHYDROPTERIDINE PYROPHOSPHOKINASE"/>
    <property type="match status" value="1"/>
</dbReference>
<evidence type="ECO:0000313" key="14">
    <source>
        <dbReference type="EMBL" id="VFJ92813.1"/>
    </source>
</evidence>
<dbReference type="EMBL" id="CAADFG010000048">
    <property type="protein sequence ID" value="VFJ92813.1"/>
    <property type="molecule type" value="Genomic_DNA"/>
</dbReference>
<evidence type="ECO:0000256" key="5">
    <source>
        <dbReference type="ARBA" id="ARBA00022679"/>
    </source>
</evidence>
<sequence>MQKSTYIKKHVMAYIGVGSNLGDPRATVRSALAALGQLPETRPSSVSGLYRSPPMGPPDQPDFINAVAAIRTTLAPLVLLSSLQSMEHRYGRVRGPVHWGPRTLDLDLLLYGDAQITEDVLTVPHPGLHKRAFVLYPLHEIAPDREVPGRGPVKGLLAGVSDQCISAIP</sequence>
<evidence type="ECO:0000259" key="13">
    <source>
        <dbReference type="PROSITE" id="PS00794"/>
    </source>
</evidence>
<dbReference type="NCBIfam" id="TIGR01498">
    <property type="entry name" value="folK"/>
    <property type="match status" value="1"/>
</dbReference>
<dbReference type="GO" id="GO:0003848">
    <property type="term" value="F:2-amino-4-hydroxy-6-hydroxymethyldihydropteridine diphosphokinase activity"/>
    <property type="evidence" value="ECO:0007669"/>
    <property type="project" value="UniProtKB-EC"/>
</dbReference>
<organism evidence="16">
    <name type="scientific">Candidatus Kentrum eta</name>
    <dbReference type="NCBI Taxonomy" id="2126337"/>
    <lineage>
        <taxon>Bacteria</taxon>
        <taxon>Pseudomonadati</taxon>
        <taxon>Pseudomonadota</taxon>
        <taxon>Gammaproteobacteria</taxon>
        <taxon>Candidatus Kentrum</taxon>
    </lineage>
</organism>
<dbReference type="GO" id="GO:0005524">
    <property type="term" value="F:ATP binding"/>
    <property type="evidence" value="ECO:0007669"/>
    <property type="project" value="UniProtKB-KW"/>
</dbReference>
<dbReference type="UniPathway" id="UPA00077">
    <property type="reaction ID" value="UER00155"/>
</dbReference>
<evidence type="ECO:0000256" key="12">
    <source>
        <dbReference type="ARBA" id="ARBA00033413"/>
    </source>
</evidence>
<dbReference type="Pfam" id="PF01288">
    <property type="entry name" value="HPPK"/>
    <property type="match status" value="1"/>
</dbReference>
<dbReference type="PROSITE" id="PS00794">
    <property type="entry name" value="HPPK"/>
    <property type="match status" value="1"/>
</dbReference>
<evidence type="ECO:0000256" key="4">
    <source>
        <dbReference type="ARBA" id="ARBA00016218"/>
    </source>
</evidence>
<dbReference type="AlphaFoldDB" id="A0A450V6K9"/>
<evidence type="ECO:0000256" key="9">
    <source>
        <dbReference type="ARBA" id="ARBA00022909"/>
    </source>
</evidence>
<dbReference type="GO" id="GO:0046654">
    <property type="term" value="P:tetrahydrofolate biosynthetic process"/>
    <property type="evidence" value="ECO:0007669"/>
    <property type="project" value="UniProtKB-UniPathway"/>
</dbReference>
<evidence type="ECO:0000313" key="15">
    <source>
        <dbReference type="EMBL" id="VFJ93906.1"/>
    </source>
</evidence>
<protein>
    <recommendedName>
        <fullName evidence="4">2-amino-4-hydroxy-6-hydroxymethyldihydropteridine pyrophosphokinase</fullName>
        <ecNumber evidence="3">2.7.6.3</ecNumber>
    </recommendedName>
    <alternativeName>
        <fullName evidence="11">6-hydroxymethyl-7,8-dihydropterin pyrophosphokinase</fullName>
    </alternativeName>
    <alternativeName>
        <fullName evidence="12">7,8-dihydro-6-hydroxymethylpterin-pyrophosphokinase</fullName>
    </alternativeName>
</protein>
<evidence type="ECO:0000256" key="6">
    <source>
        <dbReference type="ARBA" id="ARBA00022741"/>
    </source>
</evidence>
<dbReference type="PANTHER" id="PTHR43071">
    <property type="entry name" value="2-AMINO-4-HYDROXY-6-HYDROXYMETHYLDIHYDROPTERIDINE PYROPHOSPHOKINASE"/>
    <property type="match status" value="1"/>
</dbReference>
<evidence type="ECO:0000256" key="3">
    <source>
        <dbReference type="ARBA" id="ARBA00013253"/>
    </source>
</evidence>
<accession>A0A450V6K9</accession>
<keyword evidence="7 16" id="KW-0418">Kinase</keyword>
<evidence type="ECO:0000256" key="2">
    <source>
        <dbReference type="ARBA" id="ARBA00005810"/>
    </source>
</evidence>
<dbReference type="EC" id="2.7.6.3" evidence="3"/>
<comment type="similarity">
    <text evidence="2">Belongs to the HPPK family.</text>
</comment>
<dbReference type="GO" id="GO:0046656">
    <property type="term" value="P:folic acid biosynthetic process"/>
    <property type="evidence" value="ECO:0007669"/>
    <property type="project" value="UniProtKB-KW"/>
</dbReference>
<evidence type="ECO:0000256" key="8">
    <source>
        <dbReference type="ARBA" id="ARBA00022840"/>
    </source>
</evidence>
<comment type="function">
    <text evidence="10">Catalyzes the transfer of pyrophosphate from adenosine triphosphate (ATP) to 6-hydroxymethyl-7,8-dihydropterin, an enzymatic step in folate biosynthesis pathway.</text>
</comment>
<dbReference type="GO" id="GO:0016301">
    <property type="term" value="F:kinase activity"/>
    <property type="evidence" value="ECO:0007669"/>
    <property type="project" value="UniProtKB-KW"/>
</dbReference>
<comment type="pathway">
    <text evidence="1">Cofactor biosynthesis; tetrahydrofolate biosynthesis; 2-amino-4-hydroxy-6-hydroxymethyl-7,8-dihydropteridine diphosphate from 7,8-dihydroneopterin triphosphate: step 4/4.</text>
</comment>
<dbReference type="EMBL" id="CAADFI010000052">
    <property type="protein sequence ID" value="VFJ93906.1"/>
    <property type="molecule type" value="Genomic_DNA"/>
</dbReference>
<keyword evidence="8" id="KW-0067">ATP-binding</keyword>
<dbReference type="InterPro" id="IPR000550">
    <property type="entry name" value="Hppk"/>
</dbReference>
<dbReference type="InterPro" id="IPR035907">
    <property type="entry name" value="Hppk_sf"/>
</dbReference>
<evidence type="ECO:0000256" key="1">
    <source>
        <dbReference type="ARBA" id="ARBA00005051"/>
    </source>
</evidence>
<evidence type="ECO:0000256" key="11">
    <source>
        <dbReference type="ARBA" id="ARBA00029766"/>
    </source>
</evidence>
<gene>
    <name evidence="14" type="ORF">BECKH772A_GA0070896_1004816</name>
    <name evidence="15" type="ORF">BECKH772B_GA0070898_1005215</name>
    <name evidence="16" type="ORF">BECKH772C_GA0070978_1004516</name>
</gene>
<dbReference type="CDD" id="cd00483">
    <property type="entry name" value="HPPK"/>
    <property type="match status" value="1"/>
</dbReference>
<evidence type="ECO:0000313" key="16">
    <source>
        <dbReference type="EMBL" id="VFK00411.1"/>
    </source>
</evidence>
<reference evidence="16" key="1">
    <citation type="submission" date="2019-02" db="EMBL/GenBank/DDBJ databases">
        <authorList>
            <person name="Gruber-Vodicka R. H."/>
            <person name="Seah K. B. B."/>
        </authorList>
    </citation>
    <scope>NUCLEOTIDE SEQUENCE</scope>
    <source>
        <strain evidence="16">BECK_SA2B12</strain>
        <strain evidence="14">BECK_SA2B15</strain>
        <strain evidence="15">BECK_SA2B20</strain>
    </source>
</reference>
<evidence type="ECO:0000256" key="7">
    <source>
        <dbReference type="ARBA" id="ARBA00022777"/>
    </source>
</evidence>
<dbReference type="SUPFAM" id="SSF55083">
    <property type="entry name" value="6-hydroxymethyl-7,8-dihydropterin pyrophosphokinase, HPPK"/>
    <property type="match status" value="1"/>
</dbReference>
<dbReference type="Gene3D" id="3.30.70.560">
    <property type="entry name" value="7,8-Dihydro-6-hydroxymethylpterin-pyrophosphokinase HPPK"/>
    <property type="match status" value="1"/>
</dbReference>
<keyword evidence="9" id="KW-0289">Folate biosynthesis</keyword>
<dbReference type="EMBL" id="CAADFJ010000045">
    <property type="protein sequence ID" value="VFK00411.1"/>
    <property type="molecule type" value="Genomic_DNA"/>
</dbReference>
<keyword evidence="6" id="KW-0547">Nucleotide-binding</keyword>
<feature type="domain" description="7,8-dihydro-6-hydroxymethylpterin-pyrophosphokinase" evidence="13">
    <location>
        <begin position="98"/>
        <end position="109"/>
    </location>
</feature>